<dbReference type="AlphaFoldDB" id="A0A1I7Z3B0"/>
<reference evidence="2" key="1">
    <citation type="submission" date="2016-11" db="UniProtKB">
        <authorList>
            <consortium name="WormBaseParasite"/>
        </authorList>
    </citation>
    <scope>IDENTIFICATION</scope>
</reference>
<dbReference type="Proteomes" id="UP000095287">
    <property type="component" value="Unplaced"/>
</dbReference>
<keyword evidence="1" id="KW-1185">Reference proteome</keyword>
<dbReference type="WBParaSite" id="L893_g22186.t1">
    <property type="protein sequence ID" value="L893_g22186.t1"/>
    <property type="gene ID" value="L893_g22186"/>
</dbReference>
<protein>
    <submittedName>
        <fullName evidence="2">Uncharacterized protein</fullName>
    </submittedName>
</protein>
<accession>A0A1I7Z3B0</accession>
<name>A0A1I7Z3B0_9BILA</name>
<organism evidence="1 2">
    <name type="scientific">Steinernema glaseri</name>
    <dbReference type="NCBI Taxonomy" id="37863"/>
    <lineage>
        <taxon>Eukaryota</taxon>
        <taxon>Metazoa</taxon>
        <taxon>Ecdysozoa</taxon>
        <taxon>Nematoda</taxon>
        <taxon>Chromadorea</taxon>
        <taxon>Rhabditida</taxon>
        <taxon>Tylenchina</taxon>
        <taxon>Panagrolaimomorpha</taxon>
        <taxon>Strongyloidoidea</taxon>
        <taxon>Steinernematidae</taxon>
        <taxon>Steinernema</taxon>
    </lineage>
</organism>
<evidence type="ECO:0000313" key="1">
    <source>
        <dbReference type="Proteomes" id="UP000095287"/>
    </source>
</evidence>
<sequence length="106" mass="12170">MSSTTCNISESNIRFTKSKNNHLKQKIVKAQCLVRIGSWDRSLAFGLMAGVHNPQLPADFPSFIFLRLCIFLHSQLFLFLQELFRATSLVRLFLENALYCLTSTDR</sequence>
<evidence type="ECO:0000313" key="2">
    <source>
        <dbReference type="WBParaSite" id="L893_g22186.t1"/>
    </source>
</evidence>
<proteinExistence type="predicted"/>